<dbReference type="PANTHER" id="PTHR28055">
    <property type="entry name" value="ALTERED INHERITANCE OF MITOCHONDRIA PROTEIN 41, MITOCHONDRIAL"/>
    <property type="match status" value="1"/>
</dbReference>
<dbReference type="InterPro" id="IPR023168">
    <property type="entry name" value="GatB_Yqey_C_2"/>
</dbReference>
<dbReference type="Gene3D" id="1.10.1510.10">
    <property type="entry name" value="Uncharacterised protein YqeY/AIM41 PF09424, N-terminal domain"/>
    <property type="match status" value="1"/>
</dbReference>
<evidence type="ECO:0000313" key="1">
    <source>
        <dbReference type="EMBL" id="PJE67579.1"/>
    </source>
</evidence>
<evidence type="ECO:0008006" key="3">
    <source>
        <dbReference type="Google" id="ProtNLM"/>
    </source>
</evidence>
<dbReference type="Pfam" id="PF09424">
    <property type="entry name" value="YqeY"/>
    <property type="match status" value="1"/>
</dbReference>
<dbReference type="EMBL" id="PFEK01000031">
    <property type="protein sequence ID" value="PJE67579.1"/>
    <property type="molecule type" value="Genomic_DNA"/>
</dbReference>
<organism evidence="1 2">
    <name type="scientific">Candidatus Shapirobacteria bacterium CG10_big_fil_rev_8_21_14_0_10_40_9</name>
    <dbReference type="NCBI Taxonomy" id="1974888"/>
    <lineage>
        <taxon>Bacteria</taxon>
        <taxon>Candidatus Shapironibacteriota</taxon>
    </lineage>
</organism>
<dbReference type="PANTHER" id="PTHR28055:SF1">
    <property type="entry name" value="ALTERED INHERITANCE OF MITOCHONDRIA PROTEIN 41, MITOCHONDRIAL"/>
    <property type="match status" value="1"/>
</dbReference>
<dbReference type="Gene3D" id="1.10.10.410">
    <property type="match status" value="1"/>
</dbReference>
<dbReference type="SUPFAM" id="SSF89095">
    <property type="entry name" value="GatB/YqeY motif"/>
    <property type="match status" value="1"/>
</dbReference>
<dbReference type="AlphaFoldDB" id="A0A2M8L3T1"/>
<evidence type="ECO:0000313" key="2">
    <source>
        <dbReference type="Proteomes" id="UP000231474"/>
    </source>
</evidence>
<dbReference type="InterPro" id="IPR019004">
    <property type="entry name" value="YqeY/Aim41"/>
</dbReference>
<protein>
    <recommendedName>
        <fullName evidence="3">Glutamyl-tRNA amidotransferase</fullName>
    </recommendedName>
</protein>
<dbReference type="InterPro" id="IPR042184">
    <property type="entry name" value="YqeY/Aim41_N"/>
</dbReference>
<name>A0A2M8L3T1_9BACT</name>
<accession>A0A2M8L3T1</accession>
<gene>
    <name evidence="1" type="ORF">COU95_01680</name>
</gene>
<dbReference type="InterPro" id="IPR003789">
    <property type="entry name" value="Asn/Gln_tRNA_amidoTrase-B-like"/>
</dbReference>
<comment type="caution">
    <text evidence="1">The sequence shown here is derived from an EMBL/GenBank/DDBJ whole genome shotgun (WGS) entry which is preliminary data.</text>
</comment>
<dbReference type="Proteomes" id="UP000231474">
    <property type="component" value="Unassembled WGS sequence"/>
</dbReference>
<sequence>MLLEKIKNDLKEALKVKDEARVSTLRFLLSAIHNKEIVLRCASACAKATAGKQVESLKDEEVIGVIQKQIKQRKESIEAFKTGKRDDLVKKEQGELEILNNYLPQQISQGELTKVVEEEILEIGATGPGDFGKVMGGVMAKVKGQAEGQIVAKIVKEKLGQSA</sequence>
<reference evidence="2" key="1">
    <citation type="submission" date="2017-09" db="EMBL/GenBank/DDBJ databases">
        <title>Depth-based differentiation of microbial function through sediment-hosted aquifers and enrichment of novel symbionts in the deep terrestrial subsurface.</title>
        <authorList>
            <person name="Probst A.J."/>
            <person name="Ladd B."/>
            <person name="Jarett J.K."/>
            <person name="Geller-Mcgrath D.E."/>
            <person name="Sieber C.M.K."/>
            <person name="Emerson J.B."/>
            <person name="Anantharaman K."/>
            <person name="Thomas B.C."/>
            <person name="Malmstrom R."/>
            <person name="Stieglmeier M."/>
            <person name="Klingl A."/>
            <person name="Woyke T."/>
            <person name="Ryan C.M."/>
            <person name="Banfield J.F."/>
        </authorList>
    </citation>
    <scope>NUCLEOTIDE SEQUENCE [LARGE SCALE GENOMIC DNA]</scope>
</reference>
<dbReference type="GO" id="GO:0016884">
    <property type="term" value="F:carbon-nitrogen ligase activity, with glutamine as amido-N-donor"/>
    <property type="evidence" value="ECO:0007669"/>
    <property type="project" value="InterPro"/>
</dbReference>
<proteinExistence type="predicted"/>